<dbReference type="FunFam" id="3.40.50.300:FF:000565">
    <property type="entry name" value="ABC bile acid transporter"/>
    <property type="match status" value="1"/>
</dbReference>
<keyword evidence="6" id="KW-0067">ATP-binding</keyword>
<dbReference type="Gene3D" id="1.20.1560.10">
    <property type="entry name" value="ABC transporter type 1, transmembrane domain"/>
    <property type="match status" value="2"/>
</dbReference>
<accession>A0A8C5Z8N1</accession>
<feature type="transmembrane region" description="Helical" evidence="9">
    <location>
        <begin position="95"/>
        <end position="120"/>
    </location>
</feature>
<feature type="transmembrane region" description="Helical" evidence="9">
    <location>
        <begin position="57"/>
        <end position="74"/>
    </location>
</feature>
<dbReference type="InterPro" id="IPR011527">
    <property type="entry name" value="ABC1_TM_dom"/>
</dbReference>
<reference evidence="12" key="2">
    <citation type="submission" date="2025-09" db="UniProtKB">
        <authorList>
            <consortium name="Ensembl"/>
        </authorList>
    </citation>
    <scope>IDENTIFICATION</scope>
</reference>
<feature type="transmembrane region" description="Helical" evidence="9">
    <location>
        <begin position="126"/>
        <end position="145"/>
    </location>
</feature>
<evidence type="ECO:0000313" key="12">
    <source>
        <dbReference type="Ensembl" id="ENSMMMP00000010999.1"/>
    </source>
</evidence>
<keyword evidence="3 9" id="KW-0812">Transmembrane</keyword>
<protein>
    <recommendedName>
        <fullName evidence="14">P-loop containing nucleoside triphosphate hydrolase protein</fullName>
    </recommendedName>
</protein>
<evidence type="ECO:0000256" key="4">
    <source>
        <dbReference type="ARBA" id="ARBA00022737"/>
    </source>
</evidence>
<dbReference type="InterPro" id="IPR003439">
    <property type="entry name" value="ABC_transporter-like_ATP-bd"/>
</dbReference>
<proteinExistence type="predicted"/>
<evidence type="ECO:0008006" key="14">
    <source>
        <dbReference type="Google" id="ProtNLM"/>
    </source>
</evidence>
<dbReference type="InterPro" id="IPR027417">
    <property type="entry name" value="P-loop_NTPase"/>
</dbReference>
<keyword evidence="7 9" id="KW-1133">Transmembrane helix</keyword>
<dbReference type="PANTHER" id="PTHR24223:SF353">
    <property type="entry name" value="ABC TRANSPORTER ATP-BINDING PROTEIN_PERMEASE VMR1-RELATED"/>
    <property type="match status" value="1"/>
</dbReference>
<dbReference type="Pfam" id="PF00005">
    <property type="entry name" value="ABC_tran"/>
    <property type="match status" value="1"/>
</dbReference>
<comment type="subcellular location">
    <subcellularLocation>
        <location evidence="1">Membrane</location>
        <topology evidence="1">Multi-pass membrane protein</topology>
    </subcellularLocation>
</comment>
<evidence type="ECO:0000256" key="9">
    <source>
        <dbReference type="SAM" id="Phobius"/>
    </source>
</evidence>
<evidence type="ECO:0000256" key="6">
    <source>
        <dbReference type="ARBA" id="ARBA00022840"/>
    </source>
</evidence>
<dbReference type="SMART" id="SM00382">
    <property type="entry name" value="AAA"/>
    <property type="match status" value="1"/>
</dbReference>
<dbReference type="Gene3D" id="3.40.50.300">
    <property type="entry name" value="P-loop containing nucleotide triphosphate hydrolases"/>
    <property type="match status" value="1"/>
</dbReference>
<dbReference type="InterPro" id="IPR003593">
    <property type="entry name" value="AAA+_ATPase"/>
</dbReference>
<feature type="domain" description="ABC transmembrane type-1" evidence="11">
    <location>
        <begin position="4"/>
        <end position="58"/>
    </location>
</feature>
<evidence type="ECO:0000256" key="3">
    <source>
        <dbReference type="ARBA" id="ARBA00022692"/>
    </source>
</evidence>
<dbReference type="GO" id="GO:0005524">
    <property type="term" value="F:ATP binding"/>
    <property type="evidence" value="ECO:0007669"/>
    <property type="project" value="UniProtKB-KW"/>
</dbReference>
<dbReference type="Proteomes" id="UP000694407">
    <property type="component" value="Unplaced"/>
</dbReference>
<dbReference type="PANTHER" id="PTHR24223">
    <property type="entry name" value="ATP-BINDING CASSETTE SUB-FAMILY C"/>
    <property type="match status" value="1"/>
</dbReference>
<dbReference type="SUPFAM" id="SSF90123">
    <property type="entry name" value="ABC transporter transmembrane region"/>
    <property type="match status" value="1"/>
</dbReference>
<name>A0A8C5Z8N1_MARMA</name>
<dbReference type="InterPro" id="IPR017871">
    <property type="entry name" value="ABC_transporter-like_CS"/>
</dbReference>
<sequence>NSPAMLGGFKTMMTFLSGMRASRKIFNNLLDLVLHAQIRFFDVTPVGRIMNRFSKDIEVAVIVFVLYFFVGKWLDSITKSPIFQHFSETLVGVCTIRAFVDMIGAFIVLASGSFILLNIANIDSGLAGISLTYAILFTDGALWLVRLYSTFEMNMNSVERLKEYSSIEQENYLGHDEGRILLLNEPSWPKDGEIEIENLSLRYAPNLPPVIRNVSFKVDPQSKIGIVGRTGAGKSTIITALFRLLEPITGCIKIDGQDISKIDLVTLRRSITIIPQDPILFAGTIKSNVDPYDEYDEKKIFKALSQVNLISSHEFEEGGLNLSQGERQLLFIARSLLREPKIILLDEATSSIDYDSDHLIQGIIRSEFNKSTILTIAHRLRSVIDYDRIIVMDAGEVKEYDRPSELLKDERGIFYSMCRDSGGLELLKQIAKQSSKMMK</sequence>
<evidence type="ECO:0000256" key="8">
    <source>
        <dbReference type="ARBA" id="ARBA00023136"/>
    </source>
</evidence>
<evidence type="ECO:0000256" key="1">
    <source>
        <dbReference type="ARBA" id="ARBA00004141"/>
    </source>
</evidence>
<dbReference type="AlphaFoldDB" id="A0A8C5Z8N1"/>
<dbReference type="GO" id="GO:0140359">
    <property type="term" value="F:ABC-type transporter activity"/>
    <property type="evidence" value="ECO:0007669"/>
    <property type="project" value="InterPro"/>
</dbReference>
<keyword evidence="2" id="KW-0813">Transport</keyword>
<evidence type="ECO:0000313" key="13">
    <source>
        <dbReference type="Proteomes" id="UP000694407"/>
    </source>
</evidence>
<keyword evidence="5" id="KW-0547">Nucleotide-binding</keyword>
<dbReference type="SUPFAM" id="SSF52540">
    <property type="entry name" value="P-loop containing nucleoside triphosphate hydrolases"/>
    <property type="match status" value="1"/>
</dbReference>
<dbReference type="Pfam" id="PF00664">
    <property type="entry name" value="ABC_membrane"/>
    <property type="match status" value="1"/>
</dbReference>
<dbReference type="GO" id="GO:0016887">
    <property type="term" value="F:ATP hydrolysis activity"/>
    <property type="evidence" value="ECO:0007669"/>
    <property type="project" value="InterPro"/>
</dbReference>
<dbReference type="GO" id="GO:0005886">
    <property type="term" value="C:plasma membrane"/>
    <property type="evidence" value="ECO:0007669"/>
    <property type="project" value="UniProtKB-ARBA"/>
</dbReference>
<reference evidence="12" key="1">
    <citation type="submission" date="2025-08" db="UniProtKB">
        <authorList>
            <consortium name="Ensembl"/>
        </authorList>
    </citation>
    <scope>IDENTIFICATION</scope>
</reference>
<evidence type="ECO:0000256" key="5">
    <source>
        <dbReference type="ARBA" id="ARBA00022741"/>
    </source>
</evidence>
<feature type="domain" description="ABC transporter" evidence="10">
    <location>
        <begin position="194"/>
        <end position="419"/>
    </location>
</feature>
<dbReference type="PROSITE" id="PS50893">
    <property type="entry name" value="ABC_TRANSPORTER_2"/>
    <property type="match status" value="1"/>
</dbReference>
<dbReference type="PROSITE" id="PS50929">
    <property type="entry name" value="ABC_TM1F"/>
    <property type="match status" value="1"/>
</dbReference>
<dbReference type="PROSITE" id="PS00211">
    <property type="entry name" value="ABC_TRANSPORTER_1"/>
    <property type="match status" value="1"/>
</dbReference>
<evidence type="ECO:0000256" key="7">
    <source>
        <dbReference type="ARBA" id="ARBA00022989"/>
    </source>
</evidence>
<evidence type="ECO:0000259" key="10">
    <source>
        <dbReference type="PROSITE" id="PS50893"/>
    </source>
</evidence>
<dbReference type="InterPro" id="IPR036640">
    <property type="entry name" value="ABC1_TM_sf"/>
</dbReference>
<dbReference type="GeneTree" id="ENSGT00940000176323"/>
<dbReference type="Ensembl" id="ENSMMMT00000012557.1">
    <property type="protein sequence ID" value="ENSMMMP00000010999.1"/>
    <property type="gene ID" value="ENSMMMG00000009803.1"/>
</dbReference>
<organism evidence="12 13">
    <name type="scientific">Marmota marmota marmota</name>
    <name type="common">Alpine marmot</name>
    <dbReference type="NCBI Taxonomy" id="9994"/>
    <lineage>
        <taxon>Eukaryota</taxon>
        <taxon>Metazoa</taxon>
        <taxon>Chordata</taxon>
        <taxon>Craniata</taxon>
        <taxon>Vertebrata</taxon>
        <taxon>Euteleostomi</taxon>
        <taxon>Mammalia</taxon>
        <taxon>Eutheria</taxon>
        <taxon>Euarchontoglires</taxon>
        <taxon>Glires</taxon>
        <taxon>Rodentia</taxon>
        <taxon>Sciuromorpha</taxon>
        <taxon>Sciuridae</taxon>
        <taxon>Xerinae</taxon>
        <taxon>Marmotini</taxon>
        <taxon>Marmota</taxon>
    </lineage>
</organism>
<dbReference type="CDD" id="cd03369">
    <property type="entry name" value="ABCC_NFT1"/>
    <property type="match status" value="1"/>
</dbReference>
<keyword evidence="13" id="KW-1185">Reference proteome</keyword>
<keyword evidence="8 9" id="KW-0472">Membrane</keyword>
<dbReference type="InterPro" id="IPR050173">
    <property type="entry name" value="ABC_transporter_C-like"/>
</dbReference>
<evidence type="ECO:0000256" key="2">
    <source>
        <dbReference type="ARBA" id="ARBA00022448"/>
    </source>
</evidence>
<keyword evidence="4" id="KW-0677">Repeat</keyword>
<evidence type="ECO:0000259" key="11">
    <source>
        <dbReference type="PROSITE" id="PS50929"/>
    </source>
</evidence>